<dbReference type="InterPro" id="IPR013424">
    <property type="entry name" value="Ice-binding_C"/>
</dbReference>
<evidence type="ECO:0000313" key="4">
    <source>
        <dbReference type="EMBL" id="EXI85438.1"/>
    </source>
</evidence>
<dbReference type="AlphaFoldDB" id="A0A011NRU9"/>
<gene>
    <name evidence="4" type="ORF">AW11_03561</name>
</gene>
<feature type="domain" description="NIDO" evidence="3">
    <location>
        <begin position="102"/>
        <end position="244"/>
    </location>
</feature>
<name>A0A011NRU9_ACCRE</name>
<dbReference type="Pfam" id="PF06119">
    <property type="entry name" value="NIDO"/>
    <property type="match status" value="1"/>
</dbReference>
<dbReference type="eggNOG" id="COG3468">
    <property type="taxonomic scope" value="Bacteria"/>
</dbReference>
<dbReference type="InterPro" id="IPR051495">
    <property type="entry name" value="Epithelial_Barrier/Signaling"/>
</dbReference>
<evidence type="ECO:0000256" key="1">
    <source>
        <dbReference type="ARBA" id="ARBA00023157"/>
    </source>
</evidence>
<reference evidence="4" key="1">
    <citation type="submission" date="2014-02" db="EMBL/GenBank/DDBJ databases">
        <title>Expanding our view of genomic diversity in Candidatus Accumulibacter clades.</title>
        <authorList>
            <person name="Skennerton C.T."/>
            <person name="Barr J.J."/>
            <person name="Slater F.R."/>
            <person name="Bond P.L."/>
            <person name="Tyson G.W."/>
        </authorList>
    </citation>
    <scope>NUCLEOTIDE SEQUENCE [LARGE SCALE GENOMIC DNA]</scope>
</reference>
<dbReference type="GO" id="GO:0007160">
    <property type="term" value="P:cell-matrix adhesion"/>
    <property type="evidence" value="ECO:0007669"/>
    <property type="project" value="InterPro"/>
</dbReference>
<dbReference type="PANTHER" id="PTHR13802">
    <property type="entry name" value="MUCIN 4-RELATED"/>
    <property type="match status" value="1"/>
</dbReference>
<evidence type="ECO:0000256" key="2">
    <source>
        <dbReference type="SAM" id="SignalP"/>
    </source>
</evidence>
<evidence type="ECO:0000313" key="5">
    <source>
        <dbReference type="Proteomes" id="UP000022141"/>
    </source>
</evidence>
<comment type="caution">
    <text evidence="4">The sequence shown here is derived from an EMBL/GenBank/DDBJ whole genome shotgun (WGS) entry which is preliminary data.</text>
</comment>
<dbReference type="SMART" id="SM00539">
    <property type="entry name" value="NIDO"/>
    <property type="match status" value="1"/>
</dbReference>
<evidence type="ECO:0000259" key="3">
    <source>
        <dbReference type="PROSITE" id="PS51220"/>
    </source>
</evidence>
<organism evidence="4 5">
    <name type="scientific">Accumulibacter regalis</name>
    <dbReference type="NCBI Taxonomy" id="522306"/>
    <lineage>
        <taxon>Bacteria</taxon>
        <taxon>Pseudomonadati</taxon>
        <taxon>Pseudomonadota</taxon>
        <taxon>Betaproteobacteria</taxon>
        <taxon>Candidatus Accumulibacter</taxon>
    </lineage>
</organism>
<dbReference type="EMBL" id="JEMY01000056">
    <property type="protein sequence ID" value="EXI85438.1"/>
    <property type="molecule type" value="Genomic_DNA"/>
</dbReference>
<dbReference type="PROSITE" id="PS51220">
    <property type="entry name" value="NIDO"/>
    <property type="match status" value="1"/>
</dbReference>
<keyword evidence="2" id="KW-0732">Signal</keyword>
<feature type="signal peptide" evidence="2">
    <location>
        <begin position="1"/>
        <end position="25"/>
    </location>
</feature>
<dbReference type="Proteomes" id="UP000022141">
    <property type="component" value="Unassembled WGS sequence"/>
</dbReference>
<keyword evidence="1" id="KW-1015">Disulfide bond</keyword>
<accession>A0A011NRU9</accession>
<sequence length="413" mass="43648">MKTPSIKKLAIAALLMAAGTQGALAVPLLNGFGGDRNYGDLAMLANDDGSSNLINLPFDVNFFGNNYNQFYINNNGNITFNSQVGSFTPQAFPISNQPMIAPFWADVDTRGQTGGPPFSNNVYVASPNANTVVVTWDQVGYYNRNVDKINDFQLVLRNRAETGAGNFDADFRYNILQWTTGSASGGVAGLGGTPAQAGFDAGDGTNFFALPGSFTNDVLQLVNTSNVALASPGLWTFAFRDGGTPPNGSSASNPLLPVATANGWDFNFNIVLNQRIFIDPIVATGYDYLVSSGPLFASVLLPNIGDGLFDLYLWDGSNWLLDGVLAAGIEHFFGGLGVDRFRILGIETSAMLDPLDPLAFVTGLTFASTGNVQMSQNAVTTNIPGTQIPEPASLALLGLALAGLGASRRRKTA</sequence>
<dbReference type="STRING" id="1454004.AW11_03561"/>
<dbReference type="PATRIC" id="fig|1454004.3.peg.3663"/>
<keyword evidence="5" id="KW-1185">Reference proteome</keyword>
<dbReference type="NCBIfam" id="TIGR02595">
    <property type="entry name" value="PEP_CTERM"/>
    <property type="match status" value="1"/>
</dbReference>
<proteinExistence type="predicted"/>
<dbReference type="Pfam" id="PF07589">
    <property type="entry name" value="PEP-CTERM"/>
    <property type="match status" value="1"/>
</dbReference>
<feature type="chain" id="PRO_5001461038" evidence="2">
    <location>
        <begin position="26"/>
        <end position="413"/>
    </location>
</feature>
<dbReference type="InterPro" id="IPR003886">
    <property type="entry name" value="NIDO_dom"/>
</dbReference>
<protein>
    <submittedName>
        <fullName evidence="4">Nidogen-like protein</fullName>
    </submittedName>
</protein>
<dbReference type="PANTHER" id="PTHR13802:SF52">
    <property type="entry name" value="MUCIN-4"/>
    <property type="match status" value="1"/>
</dbReference>